<dbReference type="EMBL" id="FMBE01000013">
    <property type="protein sequence ID" value="SCC37458.1"/>
    <property type="molecule type" value="Genomic_DNA"/>
</dbReference>
<dbReference type="AlphaFoldDB" id="A0A1C4E1G2"/>
<dbReference type="RefSeq" id="WP_088122422.1">
    <property type="nucleotide sequence ID" value="NZ_FMBE01000013.1"/>
</dbReference>
<evidence type="ECO:0000313" key="1">
    <source>
        <dbReference type="EMBL" id="SCC37458.1"/>
    </source>
</evidence>
<organism evidence="1 2">
    <name type="scientific">Bacillus wiedmannii</name>
    <dbReference type="NCBI Taxonomy" id="1890302"/>
    <lineage>
        <taxon>Bacteria</taxon>
        <taxon>Bacillati</taxon>
        <taxon>Bacillota</taxon>
        <taxon>Bacilli</taxon>
        <taxon>Bacillales</taxon>
        <taxon>Bacillaceae</taxon>
        <taxon>Bacillus</taxon>
        <taxon>Bacillus cereus group</taxon>
    </lineage>
</organism>
<proteinExistence type="predicted"/>
<accession>A0A1C4E1G2</accession>
<name>A0A1C4E1G2_9BACI</name>
<reference evidence="2" key="1">
    <citation type="submission" date="2016-08" db="EMBL/GenBank/DDBJ databases">
        <authorList>
            <person name="Loux V."/>
            <person name="Rue O."/>
        </authorList>
    </citation>
    <scope>NUCLEOTIDE SEQUENCE [LARGE SCALE GENOMIC DNA]</scope>
    <source>
        <strain evidence="2">INRA Bc05-F1</strain>
    </source>
</reference>
<gene>
    <name evidence="1" type="ORF">BC05F1_03101</name>
</gene>
<dbReference type="Proteomes" id="UP000196052">
    <property type="component" value="Unassembled WGS sequence"/>
</dbReference>
<evidence type="ECO:0000313" key="2">
    <source>
        <dbReference type="Proteomes" id="UP000196052"/>
    </source>
</evidence>
<protein>
    <submittedName>
        <fullName evidence="1">Uncharacterized protein</fullName>
    </submittedName>
</protein>
<sequence length="160" mass="18664">MNTEDKIYAEKVLKNLFIGSQVDGLQFGISPGAIKIHFTTFHDSVDYDGQLYINIESKWRLFNKPQKRYPLNEDEFEGYSEEEEYERIFKIRRQKVTDIQLALESPHFIITLESGQIIFVNGFHDDYECWQAGVQCEQWLVVAAPCNDISTCIPDECNKK</sequence>